<dbReference type="Pfam" id="PF01979">
    <property type="entry name" value="Amidohydro_1"/>
    <property type="match status" value="1"/>
</dbReference>
<evidence type="ECO:0000256" key="1">
    <source>
        <dbReference type="SAM" id="MobiDB-lite"/>
    </source>
</evidence>
<evidence type="ECO:0000259" key="2">
    <source>
        <dbReference type="Pfam" id="PF01979"/>
    </source>
</evidence>
<feature type="region of interest" description="Disordered" evidence="1">
    <location>
        <begin position="1"/>
        <end position="26"/>
    </location>
</feature>
<dbReference type="InterPro" id="IPR032466">
    <property type="entry name" value="Metal_Hydrolase"/>
</dbReference>
<dbReference type="Proteomes" id="UP000235371">
    <property type="component" value="Unassembled WGS sequence"/>
</dbReference>
<sequence length="497" mass="54833">MAPSRTGDPLPSFSQTSTISEPYNGPPRNLANINAINFDKALQPKKYEILGTHPESKILFTDVNILDSTGKDLYRGDVLIEGERIAKVGVVPDADELKKDPKVRVFQGRGRTLMSGLGDAHTHFTWNGGDLNRLGELPVEEHVLLTARSAQCYIDSGYTIYVCFGAASAKDRLDVVIRDAINAGDIPGPRYLANGKEMARRDGELVAGITAYADGPDEMREVIRHHVDIGVDQIKLSMSGEEITEIRSAQDCYFSDEETAACVDEAHALGKRLCAHARARDSVKMCVRHGVDVIYHASFIDHEGMDMLEAKKTKHIVAPGINWLIATLHDAAAFGYPNEKAQEVGYQKELDAAIRGLREMHRRGITVLPGGDYGFAWTPHGTYARDLEHFVKLLGFTTMESIIAATAGVAKLFMRENELGKIQEGFYADCILVDGNPLEDIAVLQDHDKLNVIVINGRVHKAGRKEYVAPPVAGQDHNVHPIVPDFPEVKKEMQKNY</sequence>
<keyword evidence="4" id="KW-1185">Reference proteome</keyword>
<organism evidence="3 4">
    <name type="scientific">Hyaloscypha bicolor E</name>
    <dbReference type="NCBI Taxonomy" id="1095630"/>
    <lineage>
        <taxon>Eukaryota</taxon>
        <taxon>Fungi</taxon>
        <taxon>Dikarya</taxon>
        <taxon>Ascomycota</taxon>
        <taxon>Pezizomycotina</taxon>
        <taxon>Leotiomycetes</taxon>
        <taxon>Helotiales</taxon>
        <taxon>Hyaloscyphaceae</taxon>
        <taxon>Hyaloscypha</taxon>
        <taxon>Hyaloscypha bicolor</taxon>
    </lineage>
</organism>
<dbReference type="AlphaFoldDB" id="A0A2J6SRH0"/>
<dbReference type="RefSeq" id="XP_024730244.1">
    <property type="nucleotide sequence ID" value="XM_024886058.1"/>
</dbReference>
<dbReference type="InterPro" id="IPR006680">
    <property type="entry name" value="Amidohydro-rel"/>
</dbReference>
<dbReference type="GeneID" id="36594135"/>
<dbReference type="SUPFAM" id="SSF51556">
    <property type="entry name" value="Metallo-dependent hydrolases"/>
    <property type="match status" value="1"/>
</dbReference>
<dbReference type="EMBL" id="KZ613887">
    <property type="protein sequence ID" value="PMD53340.1"/>
    <property type="molecule type" value="Genomic_DNA"/>
</dbReference>
<dbReference type="Gene3D" id="2.30.40.10">
    <property type="entry name" value="Urease, subunit C, domain 1"/>
    <property type="match status" value="1"/>
</dbReference>
<dbReference type="InterPro" id="IPR051781">
    <property type="entry name" value="Metallo-dep_Hydrolase"/>
</dbReference>
<feature type="domain" description="Amidohydrolase-related" evidence="2">
    <location>
        <begin position="113"/>
        <end position="459"/>
    </location>
</feature>
<dbReference type="SUPFAM" id="SSF51338">
    <property type="entry name" value="Composite domain of metallo-dependent hydrolases"/>
    <property type="match status" value="1"/>
</dbReference>
<evidence type="ECO:0000313" key="3">
    <source>
        <dbReference type="EMBL" id="PMD53340.1"/>
    </source>
</evidence>
<evidence type="ECO:0000313" key="4">
    <source>
        <dbReference type="Proteomes" id="UP000235371"/>
    </source>
</evidence>
<name>A0A2J6SRH0_9HELO</name>
<proteinExistence type="predicted"/>
<gene>
    <name evidence="3" type="ORF">K444DRAFT_656089</name>
</gene>
<accession>A0A2J6SRH0</accession>
<dbReference type="Gene3D" id="3.20.20.140">
    <property type="entry name" value="Metal-dependent hydrolases"/>
    <property type="match status" value="1"/>
</dbReference>
<protein>
    <submittedName>
        <fullName evidence="3">Isoaspartyl dipeptidase-like protein</fullName>
    </submittedName>
</protein>
<dbReference type="InParanoid" id="A0A2J6SRH0"/>
<dbReference type="PANTHER" id="PTHR43135:SF3">
    <property type="entry name" value="ALPHA-D-RIBOSE 1-METHYLPHOSPHONATE 5-TRIPHOSPHATE DIPHOSPHATASE"/>
    <property type="match status" value="1"/>
</dbReference>
<dbReference type="PANTHER" id="PTHR43135">
    <property type="entry name" value="ALPHA-D-RIBOSE 1-METHYLPHOSPHONATE 5-TRIPHOSPHATE DIPHOSPHATASE"/>
    <property type="match status" value="1"/>
</dbReference>
<dbReference type="CDD" id="cd01299">
    <property type="entry name" value="Met_dep_hydrolase_A"/>
    <property type="match status" value="1"/>
</dbReference>
<feature type="compositionally biased region" description="Polar residues" evidence="1">
    <location>
        <begin position="12"/>
        <end position="21"/>
    </location>
</feature>
<reference evidence="3 4" key="1">
    <citation type="submission" date="2016-04" db="EMBL/GenBank/DDBJ databases">
        <title>A degradative enzymes factory behind the ericoid mycorrhizal symbiosis.</title>
        <authorList>
            <consortium name="DOE Joint Genome Institute"/>
            <person name="Martino E."/>
            <person name="Morin E."/>
            <person name="Grelet G."/>
            <person name="Kuo A."/>
            <person name="Kohler A."/>
            <person name="Daghino S."/>
            <person name="Barry K."/>
            <person name="Choi C."/>
            <person name="Cichocki N."/>
            <person name="Clum A."/>
            <person name="Copeland A."/>
            <person name="Hainaut M."/>
            <person name="Haridas S."/>
            <person name="Labutti K."/>
            <person name="Lindquist E."/>
            <person name="Lipzen A."/>
            <person name="Khouja H.-R."/>
            <person name="Murat C."/>
            <person name="Ohm R."/>
            <person name="Olson A."/>
            <person name="Spatafora J."/>
            <person name="Veneault-Fourrey C."/>
            <person name="Henrissat B."/>
            <person name="Grigoriev I."/>
            <person name="Martin F."/>
            <person name="Perotto S."/>
        </authorList>
    </citation>
    <scope>NUCLEOTIDE SEQUENCE [LARGE SCALE GENOMIC DNA]</scope>
    <source>
        <strain evidence="3 4">E</strain>
    </source>
</reference>
<dbReference type="InterPro" id="IPR011059">
    <property type="entry name" value="Metal-dep_hydrolase_composite"/>
</dbReference>
<dbReference type="InterPro" id="IPR057744">
    <property type="entry name" value="OTAase-like"/>
</dbReference>
<dbReference type="OrthoDB" id="194468at2759"/>
<dbReference type="GO" id="GO:0016810">
    <property type="term" value="F:hydrolase activity, acting on carbon-nitrogen (but not peptide) bonds"/>
    <property type="evidence" value="ECO:0007669"/>
    <property type="project" value="InterPro"/>
</dbReference>
<dbReference type="STRING" id="1095630.A0A2J6SRH0"/>